<reference evidence="2 3" key="1">
    <citation type="submission" date="2023-07" db="EMBL/GenBank/DDBJ databases">
        <title>Pathogenic bacteria of pear tree diseases.</title>
        <authorList>
            <person name="Zhang Z."/>
            <person name="He L."/>
            <person name="Huang R."/>
        </authorList>
    </citation>
    <scope>NUCLEOTIDE SEQUENCE [LARGE SCALE GENOMIC DNA]</scope>
    <source>
        <strain evidence="2 3">DE2</strain>
    </source>
</reference>
<keyword evidence="1" id="KW-0732">Signal</keyword>
<dbReference type="KEGG" id="epi:Q3V30_21015"/>
<dbReference type="InterPro" id="IPR021957">
    <property type="entry name" value="DUF3574"/>
</dbReference>
<proteinExistence type="predicted"/>
<accession>A0AA50DIV6</accession>
<dbReference type="PROSITE" id="PS51257">
    <property type="entry name" value="PROKAR_LIPOPROTEIN"/>
    <property type="match status" value="1"/>
</dbReference>
<feature type="signal peptide" evidence="1">
    <location>
        <begin position="1"/>
        <end position="20"/>
    </location>
</feature>
<dbReference type="Proteomes" id="UP001228139">
    <property type="component" value="Chromosome"/>
</dbReference>
<evidence type="ECO:0000256" key="1">
    <source>
        <dbReference type="SAM" id="SignalP"/>
    </source>
</evidence>
<dbReference type="Pfam" id="PF12098">
    <property type="entry name" value="DUF3574"/>
    <property type="match status" value="1"/>
</dbReference>
<name>A0AA50DIV6_9GAMM</name>
<sequence>MKTISLAALALAALISGCSAPAPHSAFSFPACTSGDAMTQTSLYFGLSRPLGAGITAPEWQSFVDKEITPRFKEGLTVFDARGQWLEGSGKIARENSKVLMVIHSPGEPAERNIEALRTRYKQQFQQESVMRVDSPVCVAF</sequence>
<evidence type="ECO:0000313" key="2">
    <source>
        <dbReference type="EMBL" id="WLS78869.1"/>
    </source>
</evidence>
<gene>
    <name evidence="2" type="ORF">Q3V30_21015</name>
</gene>
<keyword evidence="3" id="KW-1185">Reference proteome</keyword>
<evidence type="ECO:0000313" key="3">
    <source>
        <dbReference type="Proteomes" id="UP001228139"/>
    </source>
</evidence>
<dbReference type="RefSeq" id="WP_306209136.1">
    <property type="nucleotide sequence ID" value="NZ_CP132353.1"/>
</dbReference>
<organism evidence="2 3">
    <name type="scientific">Erwinia pyri</name>
    <dbReference type="NCBI Taxonomy" id="3062598"/>
    <lineage>
        <taxon>Bacteria</taxon>
        <taxon>Pseudomonadati</taxon>
        <taxon>Pseudomonadota</taxon>
        <taxon>Gammaproteobacteria</taxon>
        <taxon>Enterobacterales</taxon>
        <taxon>Erwiniaceae</taxon>
        <taxon>Erwinia</taxon>
    </lineage>
</organism>
<feature type="chain" id="PRO_5041407899" evidence="1">
    <location>
        <begin position="21"/>
        <end position="141"/>
    </location>
</feature>
<dbReference type="AlphaFoldDB" id="A0AA50DIV6"/>
<dbReference type="EMBL" id="CP132353">
    <property type="protein sequence ID" value="WLS78869.1"/>
    <property type="molecule type" value="Genomic_DNA"/>
</dbReference>
<protein>
    <submittedName>
        <fullName evidence="2">DUF3574 domain-containing protein</fullName>
    </submittedName>
</protein>